<protein>
    <submittedName>
        <fullName evidence="1">Mediator of RNA polymerase II transcription subunit 12</fullName>
    </submittedName>
</protein>
<dbReference type="Proteomes" id="UP001205998">
    <property type="component" value="Unassembled WGS sequence"/>
</dbReference>
<sequence length="47" mass="4993">VSDLSFHDSLATFVAILIARQCLLLEDLVRCVAIPSLLNAGTVLPSP</sequence>
<proteinExistence type="predicted"/>
<organism evidence="1 2">
    <name type="scientific">Silurus asotus</name>
    <name type="common">Amur catfish</name>
    <name type="synonym">Parasilurus asotus</name>
    <dbReference type="NCBI Taxonomy" id="30991"/>
    <lineage>
        <taxon>Eukaryota</taxon>
        <taxon>Metazoa</taxon>
        <taxon>Chordata</taxon>
        <taxon>Craniata</taxon>
        <taxon>Vertebrata</taxon>
        <taxon>Euteleostomi</taxon>
        <taxon>Actinopterygii</taxon>
        <taxon>Neopterygii</taxon>
        <taxon>Teleostei</taxon>
        <taxon>Ostariophysi</taxon>
        <taxon>Siluriformes</taxon>
        <taxon>Siluridae</taxon>
        <taxon>Silurus</taxon>
    </lineage>
</organism>
<evidence type="ECO:0000313" key="2">
    <source>
        <dbReference type="Proteomes" id="UP001205998"/>
    </source>
</evidence>
<accession>A0AAD5FUT9</accession>
<keyword evidence="2" id="KW-1185">Reference proteome</keyword>
<dbReference type="AlphaFoldDB" id="A0AAD5FUT9"/>
<evidence type="ECO:0000313" key="1">
    <source>
        <dbReference type="EMBL" id="KAI5628632.1"/>
    </source>
</evidence>
<reference evidence="1" key="1">
    <citation type="submission" date="2018-07" db="EMBL/GenBank/DDBJ databases">
        <title>Comparative genomics of catfishes provides insights into carnivory and benthic adaptation.</title>
        <authorList>
            <person name="Zhang Y."/>
            <person name="Wang D."/>
            <person name="Peng Z."/>
            <person name="Zheng S."/>
            <person name="Shao F."/>
            <person name="Tao W."/>
        </authorList>
    </citation>
    <scope>NUCLEOTIDE SEQUENCE</scope>
    <source>
        <strain evidence="1">Chongqing</strain>
    </source>
</reference>
<name>A0AAD5FUT9_SILAS</name>
<gene>
    <name evidence="1" type="ORF">C0J50_12789</name>
</gene>
<comment type="caution">
    <text evidence="1">The sequence shown here is derived from an EMBL/GenBank/DDBJ whole genome shotgun (WGS) entry which is preliminary data.</text>
</comment>
<feature type="non-terminal residue" evidence="1">
    <location>
        <position position="1"/>
    </location>
</feature>
<dbReference type="EMBL" id="MU545507">
    <property type="protein sequence ID" value="KAI5628632.1"/>
    <property type="molecule type" value="Genomic_DNA"/>
</dbReference>